<reference evidence="2" key="1">
    <citation type="journal article" date="2023" name="G3 (Bethesda)">
        <title>Genome assembly and association tests identify interacting loci associated with vigor, precocity, and sex in interspecific pistachio rootstocks.</title>
        <authorList>
            <person name="Palmer W."/>
            <person name="Jacygrad E."/>
            <person name="Sagayaradj S."/>
            <person name="Cavanaugh K."/>
            <person name="Han R."/>
            <person name="Bertier L."/>
            <person name="Beede B."/>
            <person name="Kafkas S."/>
            <person name="Golino D."/>
            <person name="Preece J."/>
            <person name="Michelmore R."/>
        </authorList>
    </citation>
    <scope>NUCLEOTIDE SEQUENCE [LARGE SCALE GENOMIC DNA]</scope>
</reference>
<proteinExistence type="predicted"/>
<evidence type="ECO:0000313" key="1">
    <source>
        <dbReference type="EMBL" id="KAJ0096528.1"/>
    </source>
</evidence>
<dbReference type="EMBL" id="CM047901">
    <property type="protein sequence ID" value="KAJ0096528.1"/>
    <property type="molecule type" value="Genomic_DNA"/>
</dbReference>
<organism evidence="1 2">
    <name type="scientific">Pistacia atlantica</name>
    <dbReference type="NCBI Taxonomy" id="434234"/>
    <lineage>
        <taxon>Eukaryota</taxon>
        <taxon>Viridiplantae</taxon>
        <taxon>Streptophyta</taxon>
        <taxon>Embryophyta</taxon>
        <taxon>Tracheophyta</taxon>
        <taxon>Spermatophyta</taxon>
        <taxon>Magnoliopsida</taxon>
        <taxon>eudicotyledons</taxon>
        <taxon>Gunneridae</taxon>
        <taxon>Pentapetalae</taxon>
        <taxon>rosids</taxon>
        <taxon>malvids</taxon>
        <taxon>Sapindales</taxon>
        <taxon>Anacardiaceae</taxon>
        <taxon>Pistacia</taxon>
    </lineage>
</organism>
<dbReference type="Proteomes" id="UP001164250">
    <property type="component" value="Chromosome 5"/>
</dbReference>
<gene>
    <name evidence="1" type="ORF">Patl1_27818</name>
</gene>
<protein>
    <submittedName>
        <fullName evidence="1">Uncharacterized protein</fullName>
    </submittedName>
</protein>
<name>A0ACC1BC75_9ROSI</name>
<sequence length="539" mass="60204">MQRFHFLSIDPIILFFYLFASFTATAQRRQSNISLGSFLKPTTNSSWLSGSGLYAFGFYRQGNGYAVGILLAGIPNKTVVWTARRDDSPVPSNATLLLNSEGRLVLQSTQGQDTNIAEISSPGSSASMLDSGNFVLYSSDKEIIWQSFDYPTDTLLPTQRLLAEQELFSSISETDHSTGKFRLKMQQDGNLVQYPTDTSDTAAYSYWSSATNGWGANVTLNLDVDGRLYLLNSSNFNTENLTEGYNATRGIIYLAKLDSDGILRLYSYNTRQDRASTVVWESSKNKCDPKGVCGFNSFCVLNDQKPECRCLPGYSFVNQGNWTSGCERNFTAESCSKKNGSVKYMIQPLENTRWEDLPYFVLSETTKEDCQQACLVDCNCEAALFYSDDRECSMQRFPLRLGRRDMRAGSNSIAFIKVGIMSPNDDIVPKEGKKNPQTEIEKLTEGFKEEIGRGSSGTVYKGTMLNSQKFVAVKKLEKVLAEGGKEFLTEIKVVGRTHHRNLVRLLGYCFEGANKLVGNEEVELKQLERITKVAPLVHS</sequence>
<keyword evidence="2" id="KW-1185">Reference proteome</keyword>
<comment type="caution">
    <text evidence="1">The sequence shown here is derived from an EMBL/GenBank/DDBJ whole genome shotgun (WGS) entry which is preliminary data.</text>
</comment>
<evidence type="ECO:0000313" key="2">
    <source>
        <dbReference type="Proteomes" id="UP001164250"/>
    </source>
</evidence>
<accession>A0ACC1BC75</accession>